<dbReference type="PANTHER" id="PTHR20961">
    <property type="entry name" value="GLYCOSYLTRANSFERASE"/>
    <property type="match status" value="1"/>
</dbReference>
<proteinExistence type="predicted"/>
<evidence type="ECO:0000259" key="12">
    <source>
        <dbReference type="Pfam" id="PF04577"/>
    </source>
</evidence>
<gene>
    <name evidence="13" type="ORF">AJ79_06150</name>
</gene>
<evidence type="ECO:0000256" key="2">
    <source>
        <dbReference type="ARBA" id="ARBA00022676"/>
    </source>
</evidence>
<protein>
    <recommendedName>
        <fullName evidence="7">EGF domain-specific O-linked N-acetylglucosamine transferase</fullName>
        <ecNumber evidence="1">2.4.1.255</ecNumber>
    </recommendedName>
    <alternativeName>
        <fullName evidence="8">Extracellular O-linked N-acetylglucosamine transferase</fullName>
    </alternativeName>
</protein>
<dbReference type="OrthoDB" id="529273at2759"/>
<keyword evidence="6" id="KW-0325">Glycoprotein</keyword>
<keyword evidence="4" id="KW-0732">Signal</keyword>
<name>A0A2B7XGC8_9EURO</name>
<evidence type="ECO:0000256" key="10">
    <source>
        <dbReference type="ARBA" id="ARBA00049432"/>
    </source>
</evidence>
<keyword evidence="5" id="KW-0256">Endoplasmic reticulum</keyword>
<feature type="domain" description="Glycosyltransferase 61 catalytic" evidence="12">
    <location>
        <begin position="401"/>
        <end position="482"/>
    </location>
</feature>
<evidence type="ECO:0000313" key="14">
    <source>
        <dbReference type="Proteomes" id="UP000223968"/>
    </source>
</evidence>
<keyword evidence="2" id="KW-0328">Glycosyltransferase</keyword>
<comment type="catalytic activity">
    <reaction evidence="10">
        <text>L-threonyl-[protein] + UDP-N-acetyl-alpha-D-glucosamine = 3-O-(N-acetyl-beta-D-glucosaminyl)-L-threonyl-[protein] + UDP + H(+)</text>
        <dbReference type="Rhea" id="RHEA:48908"/>
        <dbReference type="Rhea" id="RHEA-COMP:11060"/>
        <dbReference type="Rhea" id="RHEA-COMP:12252"/>
        <dbReference type="ChEBI" id="CHEBI:15378"/>
        <dbReference type="ChEBI" id="CHEBI:30013"/>
        <dbReference type="ChEBI" id="CHEBI:57705"/>
        <dbReference type="ChEBI" id="CHEBI:58223"/>
        <dbReference type="ChEBI" id="CHEBI:90840"/>
        <dbReference type="EC" id="2.4.1.255"/>
    </reaction>
</comment>
<dbReference type="STRING" id="1447875.A0A2B7XGC8"/>
<evidence type="ECO:0000256" key="4">
    <source>
        <dbReference type="ARBA" id="ARBA00022729"/>
    </source>
</evidence>
<keyword evidence="11" id="KW-0812">Transmembrane</keyword>
<evidence type="ECO:0000256" key="1">
    <source>
        <dbReference type="ARBA" id="ARBA00011970"/>
    </source>
</evidence>
<dbReference type="Proteomes" id="UP000223968">
    <property type="component" value="Unassembled WGS sequence"/>
</dbReference>
<organism evidence="13 14">
    <name type="scientific">Helicocarpus griseus UAMH5409</name>
    <dbReference type="NCBI Taxonomy" id="1447875"/>
    <lineage>
        <taxon>Eukaryota</taxon>
        <taxon>Fungi</taxon>
        <taxon>Dikarya</taxon>
        <taxon>Ascomycota</taxon>
        <taxon>Pezizomycotina</taxon>
        <taxon>Eurotiomycetes</taxon>
        <taxon>Eurotiomycetidae</taxon>
        <taxon>Onygenales</taxon>
        <taxon>Ajellomycetaceae</taxon>
        <taxon>Helicocarpus</taxon>
    </lineage>
</organism>
<dbReference type="PANTHER" id="PTHR20961:SF148">
    <property type="entry name" value="EGF DOMAIN-SPECIFIC O-LINKED N-ACETYLGLUCOSAMINE TRANSFERASE"/>
    <property type="match status" value="1"/>
</dbReference>
<keyword evidence="11" id="KW-1133">Transmembrane helix</keyword>
<keyword evidence="14" id="KW-1185">Reference proteome</keyword>
<comment type="catalytic activity">
    <reaction evidence="9">
        <text>L-seryl-[protein] + UDP-N-acetyl-alpha-D-glucosamine = 3-O-(N-acetyl-beta-D-glucosaminyl)-L-seryl-[protein] + UDP + H(+)</text>
        <dbReference type="Rhea" id="RHEA:48904"/>
        <dbReference type="Rhea" id="RHEA-COMP:9863"/>
        <dbReference type="Rhea" id="RHEA-COMP:12251"/>
        <dbReference type="ChEBI" id="CHEBI:15378"/>
        <dbReference type="ChEBI" id="CHEBI:29999"/>
        <dbReference type="ChEBI" id="CHEBI:57705"/>
        <dbReference type="ChEBI" id="CHEBI:58223"/>
        <dbReference type="ChEBI" id="CHEBI:90838"/>
        <dbReference type="EC" id="2.4.1.255"/>
    </reaction>
</comment>
<dbReference type="EMBL" id="PDNB01000106">
    <property type="protein sequence ID" value="PGH07762.1"/>
    <property type="molecule type" value="Genomic_DNA"/>
</dbReference>
<keyword evidence="3" id="KW-0808">Transferase</keyword>
<evidence type="ECO:0000313" key="13">
    <source>
        <dbReference type="EMBL" id="PGH07762.1"/>
    </source>
</evidence>
<accession>A0A2B7XGC8</accession>
<evidence type="ECO:0000256" key="5">
    <source>
        <dbReference type="ARBA" id="ARBA00022824"/>
    </source>
</evidence>
<evidence type="ECO:0000256" key="9">
    <source>
        <dbReference type="ARBA" id="ARBA00048317"/>
    </source>
</evidence>
<dbReference type="AlphaFoldDB" id="A0A2B7XGC8"/>
<evidence type="ECO:0000256" key="8">
    <source>
        <dbReference type="ARBA" id="ARBA00042574"/>
    </source>
</evidence>
<keyword evidence="11" id="KW-0472">Membrane</keyword>
<dbReference type="InterPro" id="IPR049625">
    <property type="entry name" value="Glyco_transf_61_cat"/>
</dbReference>
<evidence type="ECO:0000256" key="6">
    <source>
        <dbReference type="ARBA" id="ARBA00023180"/>
    </source>
</evidence>
<evidence type="ECO:0000256" key="7">
    <source>
        <dbReference type="ARBA" id="ARBA00040944"/>
    </source>
</evidence>
<reference evidence="13 14" key="1">
    <citation type="submission" date="2017-10" db="EMBL/GenBank/DDBJ databases">
        <title>Comparative genomics in systemic dimorphic fungi from Ajellomycetaceae.</title>
        <authorList>
            <person name="Munoz J.F."/>
            <person name="Mcewen J.G."/>
            <person name="Clay O.K."/>
            <person name="Cuomo C.A."/>
        </authorList>
    </citation>
    <scope>NUCLEOTIDE SEQUENCE [LARGE SCALE GENOMIC DNA]</scope>
    <source>
        <strain evidence="13 14">UAMH5409</strain>
    </source>
</reference>
<dbReference type="Pfam" id="PF04577">
    <property type="entry name" value="Glyco_transf_61"/>
    <property type="match status" value="1"/>
</dbReference>
<evidence type="ECO:0000256" key="11">
    <source>
        <dbReference type="SAM" id="Phobius"/>
    </source>
</evidence>
<dbReference type="GO" id="GO:0097363">
    <property type="term" value="F:protein O-acetylglucosaminyltransferase activity"/>
    <property type="evidence" value="ECO:0007669"/>
    <property type="project" value="UniProtKB-EC"/>
</dbReference>
<comment type="caution">
    <text evidence="13">The sequence shown here is derived from an EMBL/GenBank/DDBJ whole genome shotgun (WGS) entry which is preliminary data.</text>
</comment>
<dbReference type="InterPro" id="IPR007657">
    <property type="entry name" value="Glycosyltransferase_61"/>
</dbReference>
<evidence type="ECO:0000256" key="3">
    <source>
        <dbReference type="ARBA" id="ARBA00022679"/>
    </source>
</evidence>
<sequence>MYAAPPFRLQRHIIPGTLIVFVVFLFYLELSPPSSTVHPSPSGNTQKDDYLVEPFFEPHAEGASTKHANTLPKTSPVANDNYRIQIQSSAPGDGITSPEEPPLPVDSHKGPIEDPSTIHVDVAVPTTLPLPDDYQPPSAQEDTFCSDRFSHHFLQNLVTNQTSYCDDGSASDLTCFHGPINKYGRRDSFCISGPATFNNDSKKFAFDCDLRRLNKAEIAQRIPRFQRFPEYWYETGPHYIFEHFVHLGREEKPSLRVENGRRNFSILLKREGSANLFHCLMEIFSLALTMDVLRMAANPATKLPFFSSEDFSNTQIVVLDDLPDGPYFDLWSMFAKQPAVRLKDISATHQVNLDNVIVPMPGAANPFWLSQWEPLPCEHAELLQTFVKRVLNFYGIRDDRRTADTPLVLTFINRTEKRRLIGQERYIARLKAKFPEVEIKSVDFAAIPFKEQLRLVRRTDILVGVTGAGMTHGLFLPQDSTVAEIVPPDIKYRGFRNFAKQLGHKYFSSHGTKYATNRTEDDWASDDVFIEEDRFMDLMEVAVKSMYNRGLSNLDAS</sequence>
<dbReference type="EC" id="2.4.1.255" evidence="1"/>
<dbReference type="GO" id="GO:0005788">
    <property type="term" value="C:endoplasmic reticulum lumen"/>
    <property type="evidence" value="ECO:0007669"/>
    <property type="project" value="TreeGrafter"/>
</dbReference>
<feature type="transmembrane region" description="Helical" evidence="11">
    <location>
        <begin position="12"/>
        <end position="30"/>
    </location>
</feature>